<gene>
    <name evidence="1" type="ORF">NEZAVI_LOCUS2525</name>
</gene>
<dbReference type="Proteomes" id="UP001152798">
    <property type="component" value="Chromosome 1"/>
</dbReference>
<name>A0A9P0GXK4_NEZVI</name>
<dbReference type="AlphaFoldDB" id="A0A9P0GXK4"/>
<protein>
    <submittedName>
        <fullName evidence="1">Uncharacterized protein</fullName>
    </submittedName>
</protein>
<reference evidence="1" key="1">
    <citation type="submission" date="2022-01" db="EMBL/GenBank/DDBJ databases">
        <authorList>
            <person name="King R."/>
        </authorList>
    </citation>
    <scope>NUCLEOTIDE SEQUENCE</scope>
</reference>
<dbReference type="EMBL" id="OV725077">
    <property type="protein sequence ID" value="CAH1391514.1"/>
    <property type="molecule type" value="Genomic_DNA"/>
</dbReference>
<organism evidence="1 2">
    <name type="scientific">Nezara viridula</name>
    <name type="common">Southern green stink bug</name>
    <name type="synonym">Cimex viridulus</name>
    <dbReference type="NCBI Taxonomy" id="85310"/>
    <lineage>
        <taxon>Eukaryota</taxon>
        <taxon>Metazoa</taxon>
        <taxon>Ecdysozoa</taxon>
        <taxon>Arthropoda</taxon>
        <taxon>Hexapoda</taxon>
        <taxon>Insecta</taxon>
        <taxon>Pterygota</taxon>
        <taxon>Neoptera</taxon>
        <taxon>Paraneoptera</taxon>
        <taxon>Hemiptera</taxon>
        <taxon>Heteroptera</taxon>
        <taxon>Panheteroptera</taxon>
        <taxon>Pentatomomorpha</taxon>
        <taxon>Pentatomoidea</taxon>
        <taxon>Pentatomidae</taxon>
        <taxon>Pentatominae</taxon>
        <taxon>Nezara</taxon>
    </lineage>
</organism>
<evidence type="ECO:0000313" key="1">
    <source>
        <dbReference type="EMBL" id="CAH1391514.1"/>
    </source>
</evidence>
<proteinExistence type="predicted"/>
<keyword evidence="2" id="KW-1185">Reference proteome</keyword>
<accession>A0A9P0GXK4</accession>
<sequence>MALPSYAGWLVRPQHPVDCRIRFVLCSAPIEVMITFSPVQWESEVSGYRKLEIPSKGLSTDLVMLRVSCNWVSQVGNRFTSCPVSATARDAGLGFLCPVPRNAGVTKLMSGYRLLSSVDPQR</sequence>
<evidence type="ECO:0000313" key="2">
    <source>
        <dbReference type="Proteomes" id="UP001152798"/>
    </source>
</evidence>